<name>A0A5C4Q9I8_9ACTN</name>
<evidence type="ECO:0008006" key="4">
    <source>
        <dbReference type="Google" id="ProtNLM"/>
    </source>
</evidence>
<keyword evidence="3" id="KW-1185">Reference proteome</keyword>
<organism evidence="2 3">
    <name type="scientific">Micromonospora orduensis</name>
    <dbReference type="NCBI Taxonomy" id="1420891"/>
    <lineage>
        <taxon>Bacteria</taxon>
        <taxon>Bacillati</taxon>
        <taxon>Actinomycetota</taxon>
        <taxon>Actinomycetes</taxon>
        <taxon>Micromonosporales</taxon>
        <taxon>Micromonosporaceae</taxon>
        <taxon>Micromonospora</taxon>
    </lineage>
</organism>
<evidence type="ECO:0000313" key="3">
    <source>
        <dbReference type="Proteomes" id="UP000306145"/>
    </source>
</evidence>
<reference evidence="2 3" key="1">
    <citation type="submission" date="2019-06" db="EMBL/GenBank/DDBJ databases">
        <title>Micromonospora ordensis sp. nov., isolated from deep marine sediment.</title>
        <authorList>
            <person name="Veyisoglu A."/>
            <person name="Carro L."/>
            <person name="Klenk H.-P."/>
            <person name="Sahin N."/>
        </authorList>
    </citation>
    <scope>NUCLEOTIDE SEQUENCE [LARGE SCALE GENOMIC DNA]</scope>
    <source>
        <strain evidence="2 3">S2509</strain>
    </source>
</reference>
<dbReference type="EMBL" id="VDFY01000297">
    <property type="protein sequence ID" value="TNH21483.1"/>
    <property type="molecule type" value="Genomic_DNA"/>
</dbReference>
<dbReference type="AlphaFoldDB" id="A0A5C4Q9I8"/>
<gene>
    <name evidence="2" type="ORF">FHG89_31430</name>
</gene>
<sequence>MPKPPKPTDPTDKRAPDLVSGHITRGGSGPCYGLVSEDGIEYAVHGTGVGTLTEGSFVTLRLISRSFEVDCGPGVRASIVTR</sequence>
<comment type="caution">
    <text evidence="2">The sequence shown here is derived from an EMBL/GenBank/DDBJ whole genome shotgun (WGS) entry which is preliminary data.</text>
</comment>
<dbReference type="Proteomes" id="UP000306145">
    <property type="component" value="Unassembled WGS sequence"/>
</dbReference>
<dbReference type="OrthoDB" id="3402867at2"/>
<proteinExistence type="predicted"/>
<feature type="region of interest" description="Disordered" evidence="1">
    <location>
        <begin position="1"/>
        <end position="24"/>
    </location>
</feature>
<accession>A0A5C4Q9I8</accession>
<evidence type="ECO:0000313" key="2">
    <source>
        <dbReference type="EMBL" id="TNH21483.1"/>
    </source>
</evidence>
<protein>
    <recommendedName>
        <fullName evidence="4">Cold shock domain-containing protein</fullName>
    </recommendedName>
</protein>
<evidence type="ECO:0000256" key="1">
    <source>
        <dbReference type="SAM" id="MobiDB-lite"/>
    </source>
</evidence>